<dbReference type="AlphaFoldDB" id="A0A194QBN3"/>
<gene>
    <name evidence="1" type="ORF">RR46_08197</name>
</gene>
<dbReference type="Proteomes" id="UP000053268">
    <property type="component" value="Unassembled WGS sequence"/>
</dbReference>
<organism evidence="1 2">
    <name type="scientific">Papilio xuthus</name>
    <name type="common">Asian swallowtail butterfly</name>
    <dbReference type="NCBI Taxonomy" id="66420"/>
    <lineage>
        <taxon>Eukaryota</taxon>
        <taxon>Metazoa</taxon>
        <taxon>Ecdysozoa</taxon>
        <taxon>Arthropoda</taxon>
        <taxon>Hexapoda</taxon>
        <taxon>Insecta</taxon>
        <taxon>Pterygota</taxon>
        <taxon>Neoptera</taxon>
        <taxon>Endopterygota</taxon>
        <taxon>Lepidoptera</taxon>
        <taxon>Glossata</taxon>
        <taxon>Ditrysia</taxon>
        <taxon>Papilionoidea</taxon>
        <taxon>Papilionidae</taxon>
        <taxon>Papilioninae</taxon>
        <taxon>Papilio</taxon>
    </lineage>
</organism>
<reference evidence="1 2" key="1">
    <citation type="journal article" date="2015" name="Nat. Commun.">
        <title>Outbred genome sequencing and CRISPR/Cas9 gene editing in butterflies.</title>
        <authorList>
            <person name="Li X."/>
            <person name="Fan D."/>
            <person name="Zhang W."/>
            <person name="Liu G."/>
            <person name="Zhang L."/>
            <person name="Zhao L."/>
            <person name="Fang X."/>
            <person name="Chen L."/>
            <person name="Dong Y."/>
            <person name="Chen Y."/>
            <person name="Ding Y."/>
            <person name="Zhao R."/>
            <person name="Feng M."/>
            <person name="Zhu Y."/>
            <person name="Feng Y."/>
            <person name="Jiang X."/>
            <person name="Zhu D."/>
            <person name="Xiang H."/>
            <person name="Feng X."/>
            <person name="Li S."/>
            <person name="Wang J."/>
            <person name="Zhang G."/>
            <person name="Kronforst M.R."/>
            <person name="Wang W."/>
        </authorList>
    </citation>
    <scope>NUCLEOTIDE SEQUENCE [LARGE SCALE GENOMIC DNA]</scope>
    <source>
        <strain evidence="1">Ya'a_city_454_Px</strain>
        <tissue evidence="1">Whole body</tissue>
    </source>
</reference>
<protein>
    <submittedName>
        <fullName evidence="1">Uncharacterized protein</fullName>
    </submittedName>
</protein>
<evidence type="ECO:0000313" key="2">
    <source>
        <dbReference type="Proteomes" id="UP000053268"/>
    </source>
</evidence>
<proteinExistence type="predicted"/>
<keyword evidence="2" id="KW-1185">Reference proteome</keyword>
<accession>A0A194QBN3</accession>
<dbReference type="STRING" id="66420.A0A194QBN3"/>
<name>A0A194QBN3_PAPXU</name>
<dbReference type="EMBL" id="KQ459249">
    <property type="protein sequence ID" value="KPJ02400.1"/>
    <property type="molecule type" value="Genomic_DNA"/>
</dbReference>
<evidence type="ECO:0000313" key="1">
    <source>
        <dbReference type="EMBL" id="KPJ02400.1"/>
    </source>
</evidence>
<sequence>MRSPYPTMNRRRELPIQSVHDGSQVIYLAKPNGPLKKITLPHNFDDARDKVDTDIEYLDKSNIKDPMMFSLRPSLRHHIAHFCPNLEVARQCIRKCMKEGKPAFCGKDHVCYCGHKYSSTDTNPGVNVEEMYGQFNDLYQKYFGTSNNEQDKEE</sequence>